<comment type="caution">
    <text evidence="2">The sequence shown here is derived from an EMBL/GenBank/DDBJ whole genome shotgun (WGS) entry which is preliminary data.</text>
</comment>
<keyword evidence="1" id="KW-1133">Transmembrane helix</keyword>
<proteinExistence type="predicted"/>
<dbReference type="AlphaFoldDB" id="A0A5B7HKP3"/>
<protein>
    <submittedName>
        <fullName evidence="2">Uncharacterized protein</fullName>
    </submittedName>
</protein>
<organism evidence="2 3">
    <name type="scientific">Portunus trituberculatus</name>
    <name type="common">Swimming crab</name>
    <name type="synonym">Neptunus trituberculatus</name>
    <dbReference type="NCBI Taxonomy" id="210409"/>
    <lineage>
        <taxon>Eukaryota</taxon>
        <taxon>Metazoa</taxon>
        <taxon>Ecdysozoa</taxon>
        <taxon>Arthropoda</taxon>
        <taxon>Crustacea</taxon>
        <taxon>Multicrustacea</taxon>
        <taxon>Malacostraca</taxon>
        <taxon>Eumalacostraca</taxon>
        <taxon>Eucarida</taxon>
        <taxon>Decapoda</taxon>
        <taxon>Pleocyemata</taxon>
        <taxon>Brachyura</taxon>
        <taxon>Eubrachyura</taxon>
        <taxon>Portunoidea</taxon>
        <taxon>Portunidae</taxon>
        <taxon>Portuninae</taxon>
        <taxon>Portunus</taxon>
    </lineage>
</organism>
<evidence type="ECO:0000256" key="1">
    <source>
        <dbReference type="SAM" id="Phobius"/>
    </source>
</evidence>
<keyword evidence="1" id="KW-0812">Transmembrane</keyword>
<name>A0A5B7HKP3_PORTR</name>
<reference evidence="2 3" key="1">
    <citation type="submission" date="2019-05" db="EMBL/GenBank/DDBJ databases">
        <title>Another draft genome of Portunus trituberculatus and its Hox gene families provides insights of decapod evolution.</title>
        <authorList>
            <person name="Jeong J.-H."/>
            <person name="Song I."/>
            <person name="Kim S."/>
            <person name="Choi T."/>
            <person name="Kim D."/>
            <person name="Ryu S."/>
            <person name="Kim W."/>
        </authorList>
    </citation>
    <scope>NUCLEOTIDE SEQUENCE [LARGE SCALE GENOMIC DNA]</scope>
    <source>
        <tissue evidence="2">Muscle</tissue>
    </source>
</reference>
<dbReference type="EMBL" id="VSRR010033661">
    <property type="protein sequence ID" value="MPC71842.1"/>
    <property type="molecule type" value="Genomic_DNA"/>
</dbReference>
<evidence type="ECO:0000313" key="3">
    <source>
        <dbReference type="Proteomes" id="UP000324222"/>
    </source>
</evidence>
<keyword evidence="3" id="KW-1185">Reference proteome</keyword>
<accession>A0A5B7HKP3</accession>
<gene>
    <name evidence="2" type="ORF">E2C01_066132</name>
</gene>
<sequence>MSRDRTALSLATQNVLIPPSTFSSLISATYAVLYLIFNLWNTTSPLLNLIFFSSPKHSCLRHLTVAPSLFSPTFSIIIFVLKLDIASMCATT</sequence>
<keyword evidence="1" id="KW-0472">Membrane</keyword>
<feature type="transmembrane region" description="Helical" evidence="1">
    <location>
        <begin position="60"/>
        <end position="81"/>
    </location>
</feature>
<evidence type="ECO:0000313" key="2">
    <source>
        <dbReference type="EMBL" id="MPC71842.1"/>
    </source>
</evidence>
<feature type="transmembrane region" description="Helical" evidence="1">
    <location>
        <begin position="21"/>
        <end position="40"/>
    </location>
</feature>
<dbReference type="Proteomes" id="UP000324222">
    <property type="component" value="Unassembled WGS sequence"/>
</dbReference>